<dbReference type="OrthoDB" id="1048834at2"/>
<feature type="domain" description="NigD-like N-terminal OB" evidence="2">
    <location>
        <begin position="39"/>
        <end position="104"/>
    </location>
</feature>
<dbReference type="RefSeq" id="WP_021646237.1">
    <property type="nucleotide sequence ID" value="NZ_KE993141.1"/>
</dbReference>
<dbReference type="Gene3D" id="2.60.40.2370">
    <property type="entry name" value="NigD-like, C-terminal beta sandwich domain"/>
    <property type="match status" value="1"/>
</dbReference>
<protein>
    <recommendedName>
        <fullName evidence="6">NigD-like protein</fullName>
    </recommendedName>
</protein>
<evidence type="ECO:0000259" key="2">
    <source>
        <dbReference type="Pfam" id="PF12667"/>
    </source>
</evidence>
<evidence type="ECO:0000256" key="1">
    <source>
        <dbReference type="SAM" id="SignalP"/>
    </source>
</evidence>
<accession>U2BVA1</accession>
<feature type="domain" description="NigD-like C-terminal" evidence="3">
    <location>
        <begin position="109"/>
        <end position="233"/>
    </location>
</feature>
<comment type="caution">
    <text evidence="4">The sequence shown here is derived from an EMBL/GenBank/DDBJ whole genome shotgun (WGS) entry which is preliminary data.</text>
</comment>
<dbReference type="AlphaFoldDB" id="U2BVA1"/>
<feature type="chain" id="PRO_5004625081" description="NigD-like protein" evidence="1">
    <location>
        <begin position="23"/>
        <end position="236"/>
    </location>
</feature>
<dbReference type="Proteomes" id="UP000016496">
    <property type="component" value="Unassembled WGS sequence"/>
</dbReference>
<name>U2BVA1_9BACE</name>
<keyword evidence="1" id="KW-0732">Signal</keyword>
<dbReference type="PATRIC" id="fig|1321819.3.peg.2429"/>
<sequence length="236" mass="27363">MKKLKIITFILALSGLAPFLQSCLGDDDNRREKLLICTINVSDAEKNRFYLTQDNGQTLFPSDIRYLGNYKPVDGQRAFVTCNFLDEKAAGYDYNIRILKIVNILTKDIKKLNKENEAEIGDDKINQTYMWISKDRKYLTIEYQFYGTYRKDKKHLLNLVINEKKKDITSSAIKDYIELEFRHNAHGDTSGEAINGYVSFKLNEIKDQMKGKKGLKIRVNTIYNGEKTYEVNFPPS</sequence>
<dbReference type="EMBL" id="AWSV01000143">
    <property type="protein sequence ID" value="ERI82124.1"/>
    <property type="molecule type" value="Genomic_DNA"/>
</dbReference>
<evidence type="ECO:0000313" key="4">
    <source>
        <dbReference type="EMBL" id="ERI82124.1"/>
    </source>
</evidence>
<evidence type="ECO:0000259" key="3">
    <source>
        <dbReference type="Pfam" id="PF17415"/>
    </source>
</evidence>
<organism evidence="4 5">
    <name type="scientific">Bacteroides pyogenes F0041</name>
    <dbReference type="NCBI Taxonomy" id="1321819"/>
    <lineage>
        <taxon>Bacteria</taxon>
        <taxon>Pseudomonadati</taxon>
        <taxon>Bacteroidota</taxon>
        <taxon>Bacteroidia</taxon>
        <taxon>Bacteroidales</taxon>
        <taxon>Bacteroidaceae</taxon>
        <taxon>Bacteroides</taxon>
    </lineage>
</organism>
<dbReference type="Gene3D" id="2.40.50.500">
    <property type="entry name" value="NigD-like N-terminal OB domain"/>
    <property type="match status" value="1"/>
</dbReference>
<dbReference type="InterPro" id="IPR038179">
    <property type="entry name" value="NigD-like_N_sf"/>
</dbReference>
<dbReference type="InterPro" id="IPR038143">
    <property type="entry name" value="NigD-like_C_dom_sf"/>
</dbReference>
<evidence type="ECO:0008006" key="6">
    <source>
        <dbReference type="Google" id="ProtNLM"/>
    </source>
</evidence>
<dbReference type="InterPro" id="IPR024299">
    <property type="entry name" value="NigD-like_OB_dom"/>
</dbReference>
<dbReference type="PROSITE" id="PS51257">
    <property type="entry name" value="PROKAR_LIPOPROTEIN"/>
    <property type="match status" value="1"/>
</dbReference>
<dbReference type="Pfam" id="PF12667">
    <property type="entry name" value="NigD_N"/>
    <property type="match status" value="1"/>
</dbReference>
<dbReference type="HOGENOM" id="CLU_097801_0_0_10"/>
<dbReference type="InterPro" id="IPR035376">
    <property type="entry name" value="NigD_C"/>
</dbReference>
<proteinExistence type="predicted"/>
<reference evidence="4 5" key="1">
    <citation type="submission" date="2013-08" db="EMBL/GenBank/DDBJ databases">
        <authorList>
            <person name="Weinstock G."/>
            <person name="Sodergren E."/>
            <person name="Wylie T."/>
            <person name="Fulton L."/>
            <person name="Fulton R."/>
            <person name="Fronick C."/>
            <person name="O'Laughlin M."/>
            <person name="Godfrey J."/>
            <person name="Miner T."/>
            <person name="Herter B."/>
            <person name="Appelbaum E."/>
            <person name="Cordes M."/>
            <person name="Lek S."/>
            <person name="Wollam A."/>
            <person name="Pepin K.H."/>
            <person name="Palsikar V.B."/>
            <person name="Mitreva M."/>
            <person name="Wilson R.K."/>
        </authorList>
    </citation>
    <scope>NUCLEOTIDE SEQUENCE [LARGE SCALE GENOMIC DNA]</scope>
    <source>
        <strain evidence="4 5">F0041</strain>
    </source>
</reference>
<evidence type="ECO:0000313" key="5">
    <source>
        <dbReference type="Proteomes" id="UP000016496"/>
    </source>
</evidence>
<feature type="signal peptide" evidence="1">
    <location>
        <begin position="1"/>
        <end position="22"/>
    </location>
</feature>
<dbReference type="Pfam" id="PF17415">
    <property type="entry name" value="NigD_C"/>
    <property type="match status" value="1"/>
</dbReference>
<gene>
    <name evidence="4" type="ORF">HMPREF1981_02632</name>
</gene>